<accession>A0A6A9V112</accession>
<dbReference type="SUPFAM" id="SSF51735">
    <property type="entry name" value="NAD(P)-binding Rossmann-fold domains"/>
    <property type="match status" value="1"/>
</dbReference>
<dbReference type="PROSITE" id="PS00671">
    <property type="entry name" value="D_2_HYDROXYACID_DH_3"/>
    <property type="match status" value="1"/>
</dbReference>
<dbReference type="SUPFAM" id="SSF52283">
    <property type="entry name" value="Formate/glycerate dehydrogenase catalytic domain-like"/>
    <property type="match status" value="1"/>
</dbReference>
<evidence type="ECO:0000313" key="8">
    <source>
        <dbReference type="Proteomes" id="UP000435304"/>
    </source>
</evidence>
<gene>
    <name evidence="7" type="ORF">GC722_11325</name>
</gene>
<dbReference type="RefSeq" id="WP_156610193.1">
    <property type="nucleotide sequence ID" value="NZ_WPCU01000007.1"/>
</dbReference>
<dbReference type="InterPro" id="IPR006140">
    <property type="entry name" value="D-isomer_DH_NAD-bd"/>
</dbReference>
<dbReference type="GO" id="GO:0005829">
    <property type="term" value="C:cytosol"/>
    <property type="evidence" value="ECO:0007669"/>
    <property type="project" value="TreeGrafter"/>
</dbReference>
<dbReference type="PANTHER" id="PTHR10996">
    <property type="entry name" value="2-HYDROXYACID DEHYDROGENASE-RELATED"/>
    <property type="match status" value="1"/>
</dbReference>
<dbReference type="GO" id="GO:0051287">
    <property type="term" value="F:NAD binding"/>
    <property type="evidence" value="ECO:0007669"/>
    <property type="project" value="InterPro"/>
</dbReference>
<keyword evidence="8" id="KW-1185">Reference proteome</keyword>
<dbReference type="InterPro" id="IPR006139">
    <property type="entry name" value="D-isomer_2_OHA_DH_cat_dom"/>
</dbReference>
<dbReference type="InterPro" id="IPR029753">
    <property type="entry name" value="D-isomer_DH_CS"/>
</dbReference>
<dbReference type="GO" id="GO:0016618">
    <property type="term" value="F:hydroxypyruvate reductase [NAD(P)H] activity"/>
    <property type="evidence" value="ECO:0007669"/>
    <property type="project" value="TreeGrafter"/>
</dbReference>
<evidence type="ECO:0000313" key="7">
    <source>
        <dbReference type="EMBL" id="MVA76609.1"/>
    </source>
</evidence>
<dbReference type="Gene3D" id="3.40.50.720">
    <property type="entry name" value="NAD(P)-binding Rossmann-like Domain"/>
    <property type="match status" value="2"/>
</dbReference>
<reference evidence="7 8" key="1">
    <citation type="submission" date="2019-12" db="EMBL/GenBank/DDBJ databases">
        <title>Auraticoccus cholistani sp. nov., an actinomycete isolated from soil of Cholistan desert.</title>
        <authorList>
            <person name="Cheema M.T."/>
        </authorList>
    </citation>
    <scope>NUCLEOTIDE SEQUENCE [LARGE SCALE GENOMIC DNA]</scope>
    <source>
        <strain evidence="7 8">F435</strain>
    </source>
</reference>
<evidence type="ECO:0000256" key="3">
    <source>
        <dbReference type="ARBA" id="ARBA00023027"/>
    </source>
</evidence>
<comment type="caution">
    <text evidence="7">The sequence shown here is derived from an EMBL/GenBank/DDBJ whole genome shotgun (WGS) entry which is preliminary data.</text>
</comment>
<evidence type="ECO:0000259" key="5">
    <source>
        <dbReference type="Pfam" id="PF00389"/>
    </source>
</evidence>
<evidence type="ECO:0000256" key="1">
    <source>
        <dbReference type="ARBA" id="ARBA00005854"/>
    </source>
</evidence>
<dbReference type="EMBL" id="WPCU01000007">
    <property type="protein sequence ID" value="MVA76609.1"/>
    <property type="molecule type" value="Genomic_DNA"/>
</dbReference>
<dbReference type="InterPro" id="IPR036291">
    <property type="entry name" value="NAD(P)-bd_dom_sf"/>
</dbReference>
<dbReference type="PANTHER" id="PTHR10996:SF178">
    <property type="entry name" value="2-HYDROXYACID DEHYDROGENASE YGL185C-RELATED"/>
    <property type="match status" value="1"/>
</dbReference>
<feature type="domain" description="D-isomer specific 2-hydroxyacid dehydrogenase NAD-binding" evidence="6">
    <location>
        <begin position="135"/>
        <end position="310"/>
    </location>
</feature>
<dbReference type="AlphaFoldDB" id="A0A6A9V112"/>
<dbReference type="Pfam" id="PF00389">
    <property type="entry name" value="2-Hacid_dh"/>
    <property type="match status" value="1"/>
</dbReference>
<proteinExistence type="inferred from homology"/>
<keyword evidence="3" id="KW-0520">NAD</keyword>
<comment type="similarity">
    <text evidence="1 4">Belongs to the D-isomer specific 2-hydroxyacid dehydrogenase family.</text>
</comment>
<dbReference type="InterPro" id="IPR050223">
    <property type="entry name" value="D-isomer_2-hydroxyacid_DH"/>
</dbReference>
<sequence length="353" mass="38421">MTPPTSRPVVGIALSGRIREDYLGAADLERLGRLAEVRVEEFEVPSGWGPVEADEDSRRRLAGFAAGCDLLVVCHGSPPVDEDVLAAAPRLRFVGELEGDRFAGRIDVEAAREHDVVAVDTTHSSSWPVAEWALALALLGLRQHGLFRRVMADEELRKDRDEVPPVRELSGRPVGMIGFGHIGWRLRELLRPFGGPVLVHDPFAPRELADALDVDFAPLERVMGCDVVVCLVPATPSTEGMIGADELERLQPGAVFVNVSRGAVVDTDALVRRAARGDAWFGLDVHDPEPVPVGAPLRHLPNVLLSPHIAGVTEEARPRFFTVMVDEIERFLTGREPRAQLTDAVMAGRGRPG</sequence>
<dbReference type="Proteomes" id="UP000435304">
    <property type="component" value="Unassembled WGS sequence"/>
</dbReference>
<evidence type="ECO:0000256" key="4">
    <source>
        <dbReference type="RuleBase" id="RU003719"/>
    </source>
</evidence>
<feature type="domain" description="D-isomer specific 2-hydroxyacid dehydrogenase catalytic" evidence="5">
    <location>
        <begin position="54"/>
        <end position="339"/>
    </location>
</feature>
<name>A0A6A9V112_9ACTN</name>
<keyword evidence="2 4" id="KW-0560">Oxidoreductase</keyword>
<dbReference type="GO" id="GO:0030267">
    <property type="term" value="F:glyoxylate reductase (NADPH) activity"/>
    <property type="evidence" value="ECO:0007669"/>
    <property type="project" value="TreeGrafter"/>
</dbReference>
<evidence type="ECO:0000259" key="6">
    <source>
        <dbReference type="Pfam" id="PF02826"/>
    </source>
</evidence>
<organism evidence="7 8">
    <name type="scientific">Auraticoccus cholistanensis</name>
    <dbReference type="NCBI Taxonomy" id="2656650"/>
    <lineage>
        <taxon>Bacteria</taxon>
        <taxon>Bacillati</taxon>
        <taxon>Actinomycetota</taxon>
        <taxon>Actinomycetes</taxon>
        <taxon>Propionibacteriales</taxon>
        <taxon>Propionibacteriaceae</taxon>
        <taxon>Auraticoccus</taxon>
    </lineage>
</organism>
<evidence type="ECO:0000256" key="2">
    <source>
        <dbReference type="ARBA" id="ARBA00023002"/>
    </source>
</evidence>
<protein>
    <recommendedName>
        <fullName evidence="9">Hydroxyacid dehydrogenase</fullName>
    </recommendedName>
</protein>
<evidence type="ECO:0008006" key="9">
    <source>
        <dbReference type="Google" id="ProtNLM"/>
    </source>
</evidence>
<dbReference type="Pfam" id="PF02826">
    <property type="entry name" value="2-Hacid_dh_C"/>
    <property type="match status" value="1"/>
</dbReference>